<dbReference type="KEGG" id="aco:Amico_1403"/>
<evidence type="ECO:0000313" key="4">
    <source>
        <dbReference type="EMBL" id="ADE57520.1"/>
    </source>
</evidence>
<dbReference type="Proteomes" id="UP000002366">
    <property type="component" value="Chromosome"/>
</dbReference>
<accession>D5EG38</accession>
<comment type="similarity">
    <text evidence="1">Belongs to the HypE family.</text>
</comment>
<evidence type="ECO:0000256" key="1">
    <source>
        <dbReference type="ARBA" id="ARBA00006243"/>
    </source>
</evidence>
<protein>
    <submittedName>
        <fullName evidence="4">Hydrogenase expression/formation protein HypE</fullName>
    </submittedName>
</protein>
<dbReference type="SUPFAM" id="SSF55326">
    <property type="entry name" value="PurM N-terminal domain-like"/>
    <property type="match status" value="1"/>
</dbReference>
<organism evidence="4 5">
    <name type="scientific">Aminobacterium colombiense (strain DSM 12261 / ALA-1)</name>
    <dbReference type="NCBI Taxonomy" id="572547"/>
    <lineage>
        <taxon>Bacteria</taxon>
        <taxon>Thermotogati</taxon>
        <taxon>Synergistota</taxon>
        <taxon>Synergistia</taxon>
        <taxon>Synergistales</taxon>
        <taxon>Aminobacteriaceae</taxon>
        <taxon>Aminobacterium</taxon>
    </lineage>
</organism>
<evidence type="ECO:0000259" key="3">
    <source>
        <dbReference type="Pfam" id="PF02769"/>
    </source>
</evidence>
<dbReference type="PANTHER" id="PTHR30303">
    <property type="entry name" value="HYDROGENASE ISOENZYMES FORMATION PROTEIN HYPE"/>
    <property type="match status" value="1"/>
</dbReference>
<dbReference type="InterPro" id="IPR036676">
    <property type="entry name" value="PurM-like_C_sf"/>
</dbReference>
<dbReference type="Pfam" id="PF02769">
    <property type="entry name" value="AIRS_C"/>
    <property type="match status" value="1"/>
</dbReference>
<dbReference type="InterPro" id="IPR036921">
    <property type="entry name" value="PurM-like_N_sf"/>
</dbReference>
<dbReference type="PANTHER" id="PTHR30303:SF0">
    <property type="entry name" value="CARBAMOYL DEHYDRATASE HYPE"/>
    <property type="match status" value="1"/>
</dbReference>
<gene>
    <name evidence="4" type="ordered locus">Amico_1403</name>
</gene>
<reference evidence="4 5" key="1">
    <citation type="journal article" date="2010" name="Stand. Genomic Sci.">
        <title>Complete genome sequence of Aminobacterium colombiense type strain (ALA-1).</title>
        <authorList>
            <person name="Chertkov O."/>
            <person name="Sikorski J."/>
            <person name="Brambilla E."/>
            <person name="Lapidus A."/>
            <person name="Copeland A."/>
            <person name="Glavina Del Rio T."/>
            <person name="Nolan M."/>
            <person name="Lucas S."/>
            <person name="Tice H."/>
            <person name="Cheng J.F."/>
            <person name="Han C."/>
            <person name="Detter J.C."/>
            <person name="Bruce D."/>
            <person name="Tapia R."/>
            <person name="Goodwin L."/>
            <person name="Pitluck S."/>
            <person name="Liolios K."/>
            <person name="Ivanova N."/>
            <person name="Mavromatis K."/>
            <person name="Ovchinnikova G."/>
            <person name="Pati A."/>
            <person name="Chen A."/>
            <person name="Palaniappan K."/>
            <person name="Land M."/>
            <person name="Hauser L."/>
            <person name="Chang Y.J."/>
            <person name="Jeffries C.D."/>
            <person name="Spring S."/>
            <person name="Rohde M."/>
            <person name="Goker M."/>
            <person name="Bristow J."/>
            <person name="Eisen J.A."/>
            <person name="Markowitz V."/>
            <person name="Hugenholtz P."/>
            <person name="Kyrpides N.C."/>
            <person name="Klenk H.P."/>
        </authorList>
    </citation>
    <scope>NUCLEOTIDE SEQUENCE [LARGE SCALE GENOMIC DNA]</scope>
    <source>
        <strain evidence="5">DSM 12261 / ALA-1</strain>
    </source>
</reference>
<dbReference type="eggNOG" id="COG0309">
    <property type="taxonomic scope" value="Bacteria"/>
</dbReference>
<dbReference type="InterPro" id="IPR011854">
    <property type="entry name" value="HypE"/>
</dbReference>
<dbReference type="SUPFAM" id="SSF56042">
    <property type="entry name" value="PurM C-terminal domain-like"/>
    <property type="match status" value="1"/>
</dbReference>
<dbReference type="OrthoDB" id="9801934at2"/>
<sequence length="329" mass="34983">MEKVTLGHGSGGRLTQNLIQTILSVFPEQNLTSNLEDCALIWGKIGVTIDSFTVSPRDFPGGDIGELAICGSANDLAVRGVLPRFIAMSVVAEEGLHMAELSRYMKSAARICEDLNIQLVAGDTKVVPKGHVEGLFITTCAVGEQITEESLGMDRLQPGDKIIASTSIGRHGAAIGASRFNLNPENLKSDCAPLWPALKPLLALKGLRCMRDCTRGGLGTVMCEWAEGRNIGITLVEKQIPIRIAVQSICDILGFDPLYLACEGCAAIAVAPDDADRALGLLRESSLCEEAAVIGTVTEDHAGMVALQTEIGGMRVVDMPVGEMLPRIC</sequence>
<feature type="domain" description="PurM-like C-terminal" evidence="3">
    <location>
        <begin position="157"/>
        <end position="302"/>
    </location>
</feature>
<feature type="domain" description="PurM-like N-terminal" evidence="2">
    <location>
        <begin position="36"/>
        <end position="144"/>
    </location>
</feature>
<dbReference type="GO" id="GO:0051604">
    <property type="term" value="P:protein maturation"/>
    <property type="evidence" value="ECO:0007669"/>
    <property type="project" value="TreeGrafter"/>
</dbReference>
<dbReference type="NCBIfam" id="TIGR02124">
    <property type="entry name" value="hypE"/>
    <property type="match status" value="1"/>
</dbReference>
<dbReference type="InterPro" id="IPR010918">
    <property type="entry name" value="PurM-like_C_dom"/>
</dbReference>
<dbReference type="PIRSF" id="PIRSF005644">
    <property type="entry name" value="Hdrgns_mtr_HypE"/>
    <property type="match status" value="1"/>
</dbReference>
<dbReference type="Pfam" id="PF00586">
    <property type="entry name" value="AIRS"/>
    <property type="match status" value="1"/>
</dbReference>
<evidence type="ECO:0000259" key="2">
    <source>
        <dbReference type="Pfam" id="PF00586"/>
    </source>
</evidence>
<dbReference type="InterPro" id="IPR016188">
    <property type="entry name" value="PurM-like_N"/>
</dbReference>
<dbReference type="EMBL" id="CP001997">
    <property type="protein sequence ID" value="ADE57520.1"/>
    <property type="molecule type" value="Genomic_DNA"/>
</dbReference>
<keyword evidence="5" id="KW-1185">Reference proteome</keyword>
<dbReference type="Gene3D" id="3.90.650.10">
    <property type="entry name" value="PurM-like C-terminal domain"/>
    <property type="match status" value="1"/>
</dbReference>
<dbReference type="STRING" id="572547.Amico_1403"/>
<name>D5EG38_AMICL</name>
<dbReference type="Gene3D" id="3.30.1330.10">
    <property type="entry name" value="PurM-like, N-terminal domain"/>
    <property type="match status" value="1"/>
</dbReference>
<dbReference type="HOGENOM" id="CLU_049733_0_0_0"/>
<proteinExistence type="inferred from homology"/>
<evidence type="ECO:0000313" key="5">
    <source>
        <dbReference type="Proteomes" id="UP000002366"/>
    </source>
</evidence>
<dbReference type="AlphaFoldDB" id="D5EG38"/>